<dbReference type="InterPro" id="IPR037138">
    <property type="entry name" value="His_deacetylse_dom_sf"/>
</dbReference>
<keyword evidence="9" id="KW-0539">Nucleus</keyword>
<keyword evidence="8" id="KW-0804">Transcription</keyword>
<dbReference type="Proteomes" id="UP000308730">
    <property type="component" value="Unassembled WGS sequence"/>
</dbReference>
<protein>
    <recommendedName>
        <fullName evidence="3">histone deacetylase</fullName>
        <ecNumber evidence="3">3.5.1.98</ecNumber>
    </recommendedName>
</protein>
<evidence type="ECO:0000256" key="3">
    <source>
        <dbReference type="ARBA" id="ARBA00012111"/>
    </source>
</evidence>
<dbReference type="InterPro" id="IPR023801">
    <property type="entry name" value="His_deacetylse_dom"/>
</dbReference>
<evidence type="ECO:0000256" key="8">
    <source>
        <dbReference type="ARBA" id="ARBA00023163"/>
    </source>
</evidence>
<dbReference type="GO" id="GO:0040029">
    <property type="term" value="P:epigenetic regulation of gene expression"/>
    <property type="evidence" value="ECO:0007669"/>
    <property type="project" value="TreeGrafter"/>
</dbReference>
<dbReference type="InterPro" id="IPR023696">
    <property type="entry name" value="Ureohydrolase_dom_sf"/>
</dbReference>
<evidence type="ECO:0000256" key="6">
    <source>
        <dbReference type="ARBA" id="ARBA00022853"/>
    </source>
</evidence>
<keyword evidence="5" id="KW-0378">Hydrolase</keyword>
<dbReference type="PRINTS" id="PR01270">
    <property type="entry name" value="HDASUPER"/>
</dbReference>
<feature type="domain" description="Histone deacetylase" evidence="11">
    <location>
        <begin position="74"/>
        <end position="227"/>
    </location>
</feature>
<name>A0A4S4MS66_9APHY</name>
<evidence type="ECO:0000256" key="7">
    <source>
        <dbReference type="ARBA" id="ARBA00023015"/>
    </source>
</evidence>
<dbReference type="EMBL" id="SGPM01000165">
    <property type="protein sequence ID" value="THH28655.1"/>
    <property type="molecule type" value="Genomic_DNA"/>
</dbReference>
<reference evidence="13 14" key="1">
    <citation type="submission" date="2019-02" db="EMBL/GenBank/DDBJ databases">
        <title>Genome sequencing of the rare red list fungi Antrodiella citrinella (Flaviporus citrinellus).</title>
        <authorList>
            <person name="Buettner E."/>
            <person name="Kellner H."/>
        </authorList>
    </citation>
    <scope>NUCLEOTIDE SEQUENCE [LARGE SCALE GENOMIC DNA]</scope>
    <source>
        <strain evidence="13 14">DSM 108506</strain>
    </source>
</reference>
<comment type="caution">
    <text evidence="13">The sequence shown here is derived from an EMBL/GenBank/DDBJ whole genome shotgun (WGS) entry which is preliminary data.</text>
</comment>
<evidence type="ECO:0000256" key="10">
    <source>
        <dbReference type="SAM" id="MobiDB-lite"/>
    </source>
</evidence>
<dbReference type="AlphaFoldDB" id="A0A4S4MS66"/>
<keyword evidence="14" id="KW-1185">Reference proteome</keyword>
<dbReference type="InterPro" id="IPR000286">
    <property type="entry name" value="HDACs"/>
</dbReference>
<feature type="domain" description="Arb2-like" evidence="12">
    <location>
        <begin position="345"/>
        <end position="582"/>
    </location>
</feature>
<evidence type="ECO:0000313" key="13">
    <source>
        <dbReference type="EMBL" id="THH28655.1"/>
    </source>
</evidence>
<evidence type="ECO:0000256" key="2">
    <source>
        <dbReference type="ARBA" id="ARBA00007738"/>
    </source>
</evidence>
<evidence type="ECO:0000259" key="11">
    <source>
        <dbReference type="Pfam" id="PF00850"/>
    </source>
</evidence>
<dbReference type="Gene3D" id="3.40.800.20">
    <property type="entry name" value="Histone deacetylase domain"/>
    <property type="match status" value="2"/>
</dbReference>
<keyword evidence="7" id="KW-0805">Transcription regulation</keyword>
<accession>A0A4S4MS66</accession>
<keyword evidence="6" id="KW-0156">Chromatin regulator</keyword>
<dbReference type="PANTHER" id="PTHR10625:SF5">
    <property type="entry name" value="HISTONE DEACETYLASE"/>
    <property type="match status" value="1"/>
</dbReference>
<evidence type="ECO:0000256" key="9">
    <source>
        <dbReference type="ARBA" id="ARBA00023242"/>
    </source>
</evidence>
<dbReference type="SUPFAM" id="SSF52768">
    <property type="entry name" value="Arginase/deacetylase"/>
    <property type="match status" value="1"/>
</dbReference>
<dbReference type="OrthoDB" id="424012at2759"/>
<proteinExistence type="inferred from homology"/>
<evidence type="ECO:0000256" key="5">
    <source>
        <dbReference type="ARBA" id="ARBA00022801"/>
    </source>
</evidence>
<evidence type="ECO:0000259" key="12">
    <source>
        <dbReference type="Pfam" id="PF09757"/>
    </source>
</evidence>
<gene>
    <name evidence="13" type="ORF">EUX98_g5539</name>
</gene>
<comment type="subcellular location">
    <subcellularLocation>
        <location evidence="1">Nucleus</location>
    </subcellularLocation>
</comment>
<keyword evidence="4" id="KW-0678">Repressor</keyword>
<dbReference type="Pfam" id="PF00850">
    <property type="entry name" value="Hist_deacetyl"/>
    <property type="match status" value="2"/>
</dbReference>
<comment type="similarity">
    <text evidence="2">Belongs to the histone deacetylase family. HD type 2 subfamily.</text>
</comment>
<feature type="region of interest" description="Disordered" evidence="10">
    <location>
        <begin position="1"/>
        <end position="21"/>
    </location>
</feature>
<feature type="domain" description="Histone deacetylase" evidence="11">
    <location>
        <begin position="228"/>
        <end position="289"/>
    </location>
</feature>
<dbReference type="InterPro" id="IPR019154">
    <property type="entry name" value="Arb2-like_domain"/>
</dbReference>
<dbReference type="GO" id="GO:0000118">
    <property type="term" value="C:histone deacetylase complex"/>
    <property type="evidence" value="ECO:0007669"/>
    <property type="project" value="TreeGrafter"/>
</dbReference>
<evidence type="ECO:0000256" key="1">
    <source>
        <dbReference type="ARBA" id="ARBA00004123"/>
    </source>
</evidence>
<sequence>MFDSNMSAQMAGPSGTSTSSAMDVDIVQSSISITRTEHLNLNAVGDSKKIIPKATGIGYVYDERMMLHSHRTEHTEAPERISRIYHMLLANGYIGKMEKLPIRPVERDEVLLVHSETLWEKVMAISEMSDQDVVDSESYYEELSLYVRQTTPVAARLSCGGVIEATLAVARGQVRKSLAIVRPPGHHAEPEEHMGFCFFNNVSVATRVVQQLTPVKKILILDWDVHHVSAGFDAADGDELGECHVTPGGYAHMTHMLAGLAGGKMVVALEGGYNLDAISTSCEAVTKVLLGEAPPEMPPLVAEQTAVETVWAVALEQSKYWKNVNPKACEPQEEVQDLSFTIPELLKAHRQDYLFREHDMLVVPFATPELEAKFSSQVTCTSDIMENQTLVVFVHEFGNIRTELESVATCNINMEHTYLVDFSKTLITWIRKTKHALLDVNVHPKRTPGRNPNARASVDIMTYLWDNYIQLTDARRVVLIGHGPGCDALMHLIENRTVGVMRTVKHVIQVVGNYNIPMIPRDARDMRDWYHGHSCVVVPVNHHLLKDDKIIKRHGAVVKMDETKPVKLIIKAFPIICTLIESMLKA</sequence>
<organism evidence="13 14">
    <name type="scientific">Antrodiella citrinella</name>
    <dbReference type="NCBI Taxonomy" id="2447956"/>
    <lineage>
        <taxon>Eukaryota</taxon>
        <taxon>Fungi</taxon>
        <taxon>Dikarya</taxon>
        <taxon>Basidiomycota</taxon>
        <taxon>Agaricomycotina</taxon>
        <taxon>Agaricomycetes</taxon>
        <taxon>Polyporales</taxon>
        <taxon>Steccherinaceae</taxon>
        <taxon>Antrodiella</taxon>
    </lineage>
</organism>
<dbReference type="PANTHER" id="PTHR10625">
    <property type="entry name" value="HISTONE DEACETYLASE HDAC1-RELATED"/>
    <property type="match status" value="1"/>
</dbReference>
<dbReference type="EC" id="3.5.1.98" evidence="3"/>
<evidence type="ECO:0000256" key="4">
    <source>
        <dbReference type="ARBA" id="ARBA00022491"/>
    </source>
</evidence>
<dbReference type="GO" id="GO:0141221">
    <property type="term" value="F:histone deacetylase activity, hydrolytic mechanism"/>
    <property type="evidence" value="ECO:0007669"/>
    <property type="project" value="UniProtKB-EC"/>
</dbReference>
<evidence type="ECO:0000313" key="14">
    <source>
        <dbReference type="Proteomes" id="UP000308730"/>
    </source>
</evidence>
<dbReference type="Pfam" id="PF09757">
    <property type="entry name" value="Arb2-like"/>
    <property type="match status" value="1"/>
</dbReference>